<proteinExistence type="predicted"/>
<dbReference type="Gene3D" id="3.60.21.10">
    <property type="match status" value="1"/>
</dbReference>
<evidence type="ECO:0000259" key="1">
    <source>
        <dbReference type="Pfam" id="PF12850"/>
    </source>
</evidence>
<dbReference type="Pfam" id="PF12850">
    <property type="entry name" value="Metallophos_2"/>
    <property type="match status" value="1"/>
</dbReference>
<protein>
    <submittedName>
        <fullName evidence="2">Metallophosphoesterase</fullName>
    </submittedName>
</protein>
<name>A0AAE9ZK37_9CAUD</name>
<dbReference type="SUPFAM" id="SSF56300">
    <property type="entry name" value="Metallo-dependent phosphatases"/>
    <property type="match status" value="1"/>
</dbReference>
<feature type="domain" description="Calcineurin-like phosphoesterase" evidence="1">
    <location>
        <begin position="15"/>
        <end position="168"/>
    </location>
</feature>
<reference evidence="3" key="1">
    <citation type="submission" date="2023-01" db="EMBL/GenBank/DDBJ databases">
        <authorList>
            <person name="Bendele M."/>
            <person name="Baldwin A.R."/>
            <person name="Chauncey H.A."/>
            <person name="Connelly K.A."/>
            <person name="Daniel I."/>
            <person name="Fitzgerald E.B."/>
            <person name="McKinney B.E."/>
            <person name="Murray D.M."/>
            <person name="Parshall S."/>
            <person name="Stokes L.T."/>
            <person name="Tanaka K.N."/>
            <person name="Vinson E.C."/>
            <person name="Klevikis C."/>
            <person name="Temple L."/>
            <person name="Utz L."/>
            <person name="Rinehart C.A."/>
            <person name="Garlena R.A."/>
            <person name="Russell D.A."/>
            <person name="Jacobs-Sera D."/>
            <person name="Hatfull G.F."/>
        </authorList>
    </citation>
    <scope>NUCLEOTIDE SEQUENCE [LARGE SCALE GENOMIC DNA]</scope>
</reference>
<dbReference type="EMBL" id="OQ190481">
    <property type="protein sequence ID" value="WDS52097.1"/>
    <property type="molecule type" value="Genomic_DNA"/>
</dbReference>
<dbReference type="InterPro" id="IPR024654">
    <property type="entry name" value="Calcineurin-like_PHP_lpxH"/>
</dbReference>
<organism evidence="2 3">
    <name type="scientific">Microbacterium phage Caron</name>
    <dbReference type="NCBI Taxonomy" id="3028494"/>
    <lineage>
        <taxon>Viruses</taxon>
        <taxon>Duplodnaviria</taxon>
        <taxon>Heunggongvirae</taxon>
        <taxon>Uroviricota</taxon>
        <taxon>Caudoviricetes</taxon>
        <taxon>Casidaviridae</taxon>
        <taxon>Barnstormervirus</taxon>
        <taxon>Barnstormervirus caron</taxon>
    </lineage>
</organism>
<gene>
    <name evidence="2" type="primary">71</name>
    <name evidence="2" type="ORF">SEA_CARON_71</name>
</gene>
<keyword evidence="3" id="KW-1185">Reference proteome</keyword>
<evidence type="ECO:0000313" key="3">
    <source>
        <dbReference type="Proteomes" id="UP001219759"/>
    </source>
</evidence>
<accession>A0AAE9ZK37</accession>
<sequence length="211" mass="23472">MSKRQPRTFYTSDLHLGHERVAAIRGFSDPWAHDAAITERWLETVQPHDTVYVLGDVAVGGWRRALDIVRELPGTKHLVAGNHDGVHPMHRRTFASRMPEYLRAFATVSPFLRRRIGGHEVALSHFPYASYGEGPHRGGAEASRHNQWRLPDLGLPILHGHTHQPERSWSIAGATLSTPPTRGVHVGVDAWNLAPVPQEAVIAILDEWAAA</sequence>
<dbReference type="Proteomes" id="UP001219759">
    <property type="component" value="Segment"/>
</dbReference>
<evidence type="ECO:0000313" key="2">
    <source>
        <dbReference type="EMBL" id="WDS52097.1"/>
    </source>
</evidence>
<dbReference type="InterPro" id="IPR029052">
    <property type="entry name" value="Metallo-depent_PP-like"/>
</dbReference>